<keyword evidence="1" id="KW-0812">Transmembrane</keyword>
<sequence>MSTFTPPAPPKYSEASTKVKAAKLITDVLAPANLVIALLLLVGWHSTNNFTGVAWGLVGALFCGIIPITIVQLGVRRGRLTDKHVRVRKQRIVPLATSLVSVVVGIVLLYVLDAPSEVSALVVAMLVGLASTLAVTVWWQISAHNAVAGGTVMILLLVFGQAVLPAILIVLAVGWSRRVLKAHTLAQLCCGTALGAISAVVFTLLR</sequence>
<dbReference type="RefSeq" id="WP_381200114.1">
    <property type="nucleotide sequence ID" value="NZ_JBHSFE010000021.1"/>
</dbReference>
<keyword evidence="1" id="KW-1133">Transmembrane helix</keyword>
<feature type="transmembrane region" description="Helical" evidence="1">
    <location>
        <begin position="21"/>
        <end position="44"/>
    </location>
</feature>
<organism evidence="2 3">
    <name type="scientific">Streptomyces maoxianensis</name>
    <dbReference type="NCBI Taxonomy" id="1459942"/>
    <lineage>
        <taxon>Bacteria</taxon>
        <taxon>Bacillati</taxon>
        <taxon>Actinomycetota</taxon>
        <taxon>Actinomycetes</taxon>
        <taxon>Kitasatosporales</taxon>
        <taxon>Streptomycetaceae</taxon>
        <taxon>Streptomyces</taxon>
    </lineage>
</organism>
<feature type="transmembrane region" description="Helical" evidence="1">
    <location>
        <begin position="185"/>
        <end position="205"/>
    </location>
</feature>
<dbReference type="EMBL" id="JBHSFE010000021">
    <property type="protein sequence ID" value="MFC4611253.1"/>
    <property type="molecule type" value="Genomic_DNA"/>
</dbReference>
<comment type="caution">
    <text evidence="2">The sequence shown here is derived from an EMBL/GenBank/DDBJ whole genome shotgun (WGS) entry which is preliminary data.</text>
</comment>
<protein>
    <recommendedName>
        <fullName evidence="4">Phosphatase PAP2 family protein</fullName>
    </recommendedName>
</protein>
<feature type="transmembrane region" description="Helical" evidence="1">
    <location>
        <begin position="151"/>
        <end position="173"/>
    </location>
</feature>
<evidence type="ECO:0000313" key="3">
    <source>
        <dbReference type="Proteomes" id="UP001595993"/>
    </source>
</evidence>
<gene>
    <name evidence="2" type="ORF">ACFO9E_26165</name>
</gene>
<accession>A0ABV9GAB8</accession>
<feature type="transmembrane region" description="Helical" evidence="1">
    <location>
        <begin position="92"/>
        <end position="112"/>
    </location>
</feature>
<dbReference type="Proteomes" id="UP001595993">
    <property type="component" value="Unassembled WGS sequence"/>
</dbReference>
<evidence type="ECO:0000313" key="2">
    <source>
        <dbReference type="EMBL" id="MFC4611253.1"/>
    </source>
</evidence>
<evidence type="ECO:0000256" key="1">
    <source>
        <dbReference type="SAM" id="Phobius"/>
    </source>
</evidence>
<keyword evidence="3" id="KW-1185">Reference proteome</keyword>
<reference evidence="3" key="1">
    <citation type="journal article" date="2019" name="Int. J. Syst. Evol. Microbiol.">
        <title>The Global Catalogue of Microorganisms (GCM) 10K type strain sequencing project: providing services to taxonomists for standard genome sequencing and annotation.</title>
        <authorList>
            <consortium name="The Broad Institute Genomics Platform"/>
            <consortium name="The Broad Institute Genome Sequencing Center for Infectious Disease"/>
            <person name="Wu L."/>
            <person name="Ma J."/>
        </authorList>
    </citation>
    <scope>NUCLEOTIDE SEQUENCE [LARGE SCALE GENOMIC DNA]</scope>
    <source>
        <strain evidence="3">CGMCC 4.7139</strain>
    </source>
</reference>
<feature type="transmembrane region" description="Helical" evidence="1">
    <location>
        <begin position="118"/>
        <end position="139"/>
    </location>
</feature>
<keyword evidence="1" id="KW-0472">Membrane</keyword>
<feature type="transmembrane region" description="Helical" evidence="1">
    <location>
        <begin position="50"/>
        <end position="71"/>
    </location>
</feature>
<evidence type="ECO:0008006" key="4">
    <source>
        <dbReference type="Google" id="ProtNLM"/>
    </source>
</evidence>
<name>A0ABV9GAB8_9ACTN</name>
<proteinExistence type="predicted"/>